<sequence>MHTVSKLLACGASTLFGLAIATTGSVVGVSAAYAQPSECGCVVPAGTAGIVQSANGNVFVSQASGSVPAQSAMPLQAGSSVLVGPQSASVVSFGGNCTLRLPANSVFEVRPQGDQLCLAVNEQAPGQAVETTGGGASDLLVPGVIAGGLGLGVVAIAASDSDNSVSK</sequence>
<evidence type="ECO:0008006" key="4">
    <source>
        <dbReference type="Google" id="ProtNLM"/>
    </source>
</evidence>
<comment type="caution">
    <text evidence="2">The sequence shown here is derived from an EMBL/GenBank/DDBJ whole genome shotgun (WGS) entry which is preliminary data.</text>
</comment>
<organism evidence="2 3">
    <name type="scientific">Aquamicrobium soli</name>
    <dbReference type="NCBI Taxonomy" id="1811518"/>
    <lineage>
        <taxon>Bacteria</taxon>
        <taxon>Pseudomonadati</taxon>
        <taxon>Pseudomonadota</taxon>
        <taxon>Alphaproteobacteria</taxon>
        <taxon>Hyphomicrobiales</taxon>
        <taxon>Phyllobacteriaceae</taxon>
        <taxon>Aquamicrobium</taxon>
    </lineage>
</organism>
<accession>A0ABV7KEZ9</accession>
<evidence type="ECO:0000313" key="2">
    <source>
        <dbReference type="EMBL" id="MFC3208860.1"/>
    </source>
</evidence>
<evidence type="ECO:0000256" key="1">
    <source>
        <dbReference type="SAM" id="SignalP"/>
    </source>
</evidence>
<feature type="chain" id="PRO_5047460010" description="Secreted protein" evidence="1">
    <location>
        <begin position="22"/>
        <end position="167"/>
    </location>
</feature>
<proteinExistence type="predicted"/>
<protein>
    <recommendedName>
        <fullName evidence="4">Secreted protein</fullName>
    </recommendedName>
</protein>
<reference evidence="3" key="1">
    <citation type="journal article" date="2019" name="Int. J. Syst. Evol. Microbiol.">
        <title>The Global Catalogue of Microorganisms (GCM) 10K type strain sequencing project: providing services to taxonomists for standard genome sequencing and annotation.</title>
        <authorList>
            <consortium name="The Broad Institute Genomics Platform"/>
            <consortium name="The Broad Institute Genome Sequencing Center for Infectious Disease"/>
            <person name="Wu L."/>
            <person name="Ma J."/>
        </authorList>
    </citation>
    <scope>NUCLEOTIDE SEQUENCE [LARGE SCALE GENOMIC DNA]</scope>
    <source>
        <strain evidence="3">KCTC 52165</strain>
    </source>
</reference>
<keyword evidence="3" id="KW-1185">Reference proteome</keyword>
<dbReference type="EMBL" id="JBHRTK010000029">
    <property type="protein sequence ID" value="MFC3208860.1"/>
    <property type="molecule type" value="Genomic_DNA"/>
</dbReference>
<dbReference type="Proteomes" id="UP001595583">
    <property type="component" value="Unassembled WGS sequence"/>
</dbReference>
<keyword evidence="1" id="KW-0732">Signal</keyword>
<evidence type="ECO:0000313" key="3">
    <source>
        <dbReference type="Proteomes" id="UP001595583"/>
    </source>
</evidence>
<feature type="signal peptide" evidence="1">
    <location>
        <begin position="1"/>
        <end position="21"/>
    </location>
</feature>
<dbReference type="RefSeq" id="WP_378224748.1">
    <property type="nucleotide sequence ID" value="NZ_JBHRTK010000029.1"/>
</dbReference>
<name>A0ABV7KEZ9_9HYPH</name>
<gene>
    <name evidence="2" type="ORF">ACFOHJ_21780</name>
</gene>